<keyword evidence="7" id="KW-0029">Amino-acid transport</keyword>
<evidence type="ECO:0000256" key="7">
    <source>
        <dbReference type="ARBA" id="ARBA00022970"/>
    </source>
</evidence>
<dbReference type="InterPro" id="IPR018449">
    <property type="entry name" value="NIL_domain"/>
</dbReference>
<keyword evidence="8" id="KW-0472">Membrane</keyword>
<keyword evidence="6" id="KW-1278">Translocase</keyword>
<feature type="domain" description="ABC transporter" evidence="11">
    <location>
        <begin position="7"/>
        <end position="249"/>
    </location>
</feature>
<evidence type="ECO:0000256" key="10">
    <source>
        <dbReference type="ARBA" id="ARBA00063837"/>
    </source>
</evidence>
<evidence type="ECO:0000259" key="11">
    <source>
        <dbReference type="PROSITE" id="PS50893"/>
    </source>
</evidence>
<reference evidence="12 13" key="1">
    <citation type="submission" date="2020-04" db="EMBL/GenBank/DDBJ databases">
        <title>MicrobeNet Type strains.</title>
        <authorList>
            <person name="Nicholson A.C."/>
        </authorList>
    </citation>
    <scope>NUCLEOTIDE SEQUENCE [LARGE SCALE GENOMIC DNA]</scope>
    <source>
        <strain evidence="12 13">ATCC BAA-788</strain>
    </source>
</reference>
<evidence type="ECO:0000256" key="9">
    <source>
        <dbReference type="ARBA" id="ARBA00054718"/>
    </source>
</evidence>
<dbReference type="Pfam" id="PF09383">
    <property type="entry name" value="NIL"/>
    <property type="match status" value="1"/>
</dbReference>
<evidence type="ECO:0000256" key="1">
    <source>
        <dbReference type="ARBA" id="ARBA00005417"/>
    </source>
</evidence>
<keyword evidence="3" id="KW-1003">Cell membrane</keyword>
<dbReference type="EMBL" id="JAAXOX010000004">
    <property type="protein sequence ID" value="NKY23164.1"/>
    <property type="molecule type" value="Genomic_DNA"/>
</dbReference>
<evidence type="ECO:0000256" key="3">
    <source>
        <dbReference type="ARBA" id="ARBA00022475"/>
    </source>
</evidence>
<evidence type="ECO:0000256" key="6">
    <source>
        <dbReference type="ARBA" id="ARBA00022967"/>
    </source>
</evidence>
<dbReference type="InterPro" id="IPR017871">
    <property type="entry name" value="ABC_transporter-like_CS"/>
</dbReference>
<dbReference type="GO" id="GO:0005886">
    <property type="term" value="C:plasma membrane"/>
    <property type="evidence" value="ECO:0007669"/>
    <property type="project" value="UniProtKB-ARBA"/>
</dbReference>
<dbReference type="InterPro" id="IPR050086">
    <property type="entry name" value="MetN_ABC_transporter-like"/>
</dbReference>
<evidence type="ECO:0000313" key="12">
    <source>
        <dbReference type="EMBL" id="NKY23164.1"/>
    </source>
</evidence>
<dbReference type="PANTHER" id="PTHR43166">
    <property type="entry name" value="AMINO ACID IMPORT ATP-BINDING PROTEIN"/>
    <property type="match status" value="1"/>
</dbReference>
<dbReference type="SMART" id="SM00930">
    <property type="entry name" value="NIL"/>
    <property type="match status" value="1"/>
</dbReference>
<dbReference type="InterPro" id="IPR003593">
    <property type="entry name" value="AAA+_ATPase"/>
</dbReference>
<keyword evidence="5 12" id="KW-0067">ATP-binding</keyword>
<dbReference type="PANTHER" id="PTHR43166:SF30">
    <property type="entry name" value="METHIONINE IMPORT ATP-BINDING PROTEIN METN"/>
    <property type="match status" value="1"/>
</dbReference>
<protein>
    <submittedName>
        <fullName evidence="12">ATP-binding cassette domain-containing protein</fullName>
    </submittedName>
</protein>
<dbReference type="FunFam" id="3.40.50.300:FF:000056">
    <property type="entry name" value="Cell division ATP-binding protein FtsE"/>
    <property type="match status" value="1"/>
</dbReference>
<keyword evidence="13" id="KW-1185">Reference proteome</keyword>
<accession>A0A7X6KWB5</accession>
<dbReference type="Gene3D" id="3.30.70.260">
    <property type="match status" value="1"/>
</dbReference>
<comment type="similarity">
    <text evidence="1">Belongs to the ABC transporter superfamily.</text>
</comment>
<dbReference type="Gene3D" id="3.40.50.300">
    <property type="entry name" value="P-loop containing nucleotide triphosphate hydrolases"/>
    <property type="match status" value="1"/>
</dbReference>
<gene>
    <name evidence="12" type="ORF">HGA03_10875</name>
</gene>
<dbReference type="InterPro" id="IPR045865">
    <property type="entry name" value="ACT-like_dom_sf"/>
</dbReference>
<dbReference type="PROSITE" id="PS00211">
    <property type="entry name" value="ABC_TRANSPORTER_1"/>
    <property type="match status" value="1"/>
</dbReference>
<evidence type="ECO:0000313" key="13">
    <source>
        <dbReference type="Proteomes" id="UP000581206"/>
    </source>
</evidence>
<dbReference type="GO" id="GO:0005524">
    <property type="term" value="F:ATP binding"/>
    <property type="evidence" value="ECO:0007669"/>
    <property type="project" value="UniProtKB-KW"/>
</dbReference>
<comment type="function">
    <text evidence="9">Part of the ABC transporter FtsEX involved in cellular division. Has ATPase activity.</text>
</comment>
<dbReference type="SUPFAM" id="SSF52540">
    <property type="entry name" value="P-loop containing nucleoside triphosphate hydrolases"/>
    <property type="match status" value="1"/>
</dbReference>
<proteinExistence type="inferred from homology"/>
<evidence type="ECO:0000256" key="5">
    <source>
        <dbReference type="ARBA" id="ARBA00022840"/>
    </source>
</evidence>
<dbReference type="InterPro" id="IPR041701">
    <property type="entry name" value="MetN_ABC"/>
</dbReference>
<comment type="subunit">
    <text evidence="10">Homodimer. Forms a membrane-associated complex with FtsX.</text>
</comment>
<comment type="caution">
    <text evidence="12">The sequence shown here is derived from an EMBL/GenBank/DDBJ whole genome shotgun (WGS) entry which is preliminary data.</text>
</comment>
<dbReference type="CDD" id="cd03258">
    <property type="entry name" value="ABC_MetN_methionine_transporter"/>
    <property type="match status" value="1"/>
</dbReference>
<dbReference type="InterPro" id="IPR003439">
    <property type="entry name" value="ABC_transporter-like_ATP-bd"/>
</dbReference>
<name>A0A7X6KWB5_9CELL</name>
<evidence type="ECO:0000256" key="2">
    <source>
        <dbReference type="ARBA" id="ARBA00022448"/>
    </source>
</evidence>
<keyword evidence="2" id="KW-0813">Transport</keyword>
<dbReference type="SMART" id="SM00382">
    <property type="entry name" value="AAA"/>
    <property type="match status" value="1"/>
</dbReference>
<dbReference type="Pfam" id="PF00005">
    <property type="entry name" value="ABC_tran"/>
    <property type="match status" value="1"/>
</dbReference>
<keyword evidence="4" id="KW-0547">Nucleotide-binding</keyword>
<organism evidence="12 13">
    <name type="scientific">Cellulomonas denverensis</name>
    <dbReference type="NCBI Taxonomy" id="264297"/>
    <lineage>
        <taxon>Bacteria</taxon>
        <taxon>Bacillati</taxon>
        <taxon>Actinomycetota</taxon>
        <taxon>Actinomycetes</taxon>
        <taxon>Micrococcales</taxon>
        <taxon>Cellulomonadaceae</taxon>
        <taxon>Cellulomonas</taxon>
    </lineage>
</organism>
<dbReference type="GO" id="GO:0016887">
    <property type="term" value="F:ATP hydrolysis activity"/>
    <property type="evidence" value="ECO:0007669"/>
    <property type="project" value="InterPro"/>
</dbReference>
<dbReference type="PROSITE" id="PS50893">
    <property type="entry name" value="ABC_TRANSPORTER_2"/>
    <property type="match status" value="1"/>
</dbReference>
<dbReference type="SUPFAM" id="SSF55021">
    <property type="entry name" value="ACT-like"/>
    <property type="match status" value="1"/>
</dbReference>
<sequence>MTMTTMVSLQDVTKVFAASSSKAEPVRAVDGVTLDIERGEVFGVIGWSGAGKSTLVRLINALERPTSGRVVVDGVDLTELSERGLRPARAGIGFIFQQFNLLRSRTVAGNIAYPLKVAGWPKEKRAARVAELLEFVGLSDKARQYPDQLSGGQKQRVGIARALATNPALLLADEATSALDPETTKDVLDLLRRVNQELGVTIVVITHEMSVVAYLCHRVAVMEHGRVVEEGPVYDVFARPEQAITRRFIGSALHDRPRPDVIARLRERHPGRIVTVAIREAEGDPGISLTERLRAHGVDGAVVYGGITEVGSRPLGSLTFALTGDQGRIDALLADLRTHTEVVEHTEVTA</sequence>
<evidence type="ECO:0000256" key="8">
    <source>
        <dbReference type="ARBA" id="ARBA00023136"/>
    </source>
</evidence>
<dbReference type="Proteomes" id="UP000581206">
    <property type="component" value="Unassembled WGS sequence"/>
</dbReference>
<dbReference type="AlphaFoldDB" id="A0A7X6KWB5"/>
<evidence type="ECO:0000256" key="4">
    <source>
        <dbReference type="ARBA" id="ARBA00022741"/>
    </source>
</evidence>
<dbReference type="InterPro" id="IPR027417">
    <property type="entry name" value="P-loop_NTPase"/>
</dbReference>
<dbReference type="GO" id="GO:0006865">
    <property type="term" value="P:amino acid transport"/>
    <property type="evidence" value="ECO:0007669"/>
    <property type="project" value="UniProtKB-KW"/>
</dbReference>